<dbReference type="OrthoDB" id="882303at2"/>
<dbReference type="Pfam" id="PF14107">
    <property type="entry name" value="DUF4280"/>
    <property type="match status" value="1"/>
</dbReference>
<accession>A0A6I2MM19</accession>
<dbReference type="InterPro" id="IPR025460">
    <property type="entry name" value="DUF4280"/>
</dbReference>
<reference evidence="1 2" key="1">
    <citation type="submission" date="2019-11" db="EMBL/GenBank/DDBJ databases">
        <title>Maribacter lutea sp. nov., a marine bacterium isolated from intertidal sand.</title>
        <authorList>
            <person name="Liu A."/>
        </authorList>
    </citation>
    <scope>NUCLEOTIDE SEQUENCE [LARGE SCALE GENOMIC DNA]</scope>
    <source>
        <strain evidence="1 2">RZ05</strain>
    </source>
</reference>
<dbReference type="RefSeq" id="WP_154367166.1">
    <property type="nucleotide sequence ID" value="NZ_WKJH01000018.1"/>
</dbReference>
<organism evidence="1 2">
    <name type="scientific">Maribacter luteus</name>
    <dbReference type="NCBI Taxonomy" id="2594478"/>
    <lineage>
        <taxon>Bacteria</taxon>
        <taxon>Pseudomonadati</taxon>
        <taxon>Bacteroidota</taxon>
        <taxon>Flavobacteriia</taxon>
        <taxon>Flavobacteriales</taxon>
        <taxon>Flavobacteriaceae</taxon>
        <taxon>Maribacter</taxon>
    </lineage>
</organism>
<dbReference type="AlphaFoldDB" id="A0A6I2MM19"/>
<keyword evidence="2" id="KW-1185">Reference proteome</keyword>
<dbReference type="Proteomes" id="UP000443153">
    <property type="component" value="Unassembled WGS sequence"/>
</dbReference>
<name>A0A6I2MM19_9FLAO</name>
<proteinExistence type="predicted"/>
<dbReference type="EMBL" id="WKJH01000018">
    <property type="protein sequence ID" value="MRX64883.1"/>
    <property type="molecule type" value="Genomic_DNA"/>
</dbReference>
<sequence length="155" mass="16953">MSQKHLVCHGALCKCQFGTAPDKLMVLTQNKIYINDEKSSEKLVATTMELGPTFEKKTFGTCSMTNSACVPNITMWDGFYEKVTLPNKGNPLLEDSKGTCAIGGAPCVEILFHGQIATPNEMNADNTEEELISLINPLGEFDKNVNKPIISIPIE</sequence>
<protein>
    <submittedName>
        <fullName evidence="1">DUF4280 domain-containing protein</fullName>
    </submittedName>
</protein>
<evidence type="ECO:0000313" key="2">
    <source>
        <dbReference type="Proteomes" id="UP000443153"/>
    </source>
</evidence>
<evidence type="ECO:0000313" key="1">
    <source>
        <dbReference type="EMBL" id="MRX64883.1"/>
    </source>
</evidence>
<comment type="caution">
    <text evidence="1">The sequence shown here is derived from an EMBL/GenBank/DDBJ whole genome shotgun (WGS) entry which is preliminary data.</text>
</comment>
<gene>
    <name evidence="1" type="ORF">GJ691_11980</name>
</gene>